<dbReference type="AlphaFoldDB" id="A0A7W9TZF5"/>
<dbReference type="PANTHER" id="PTHR34595">
    <property type="entry name" value="BLR5612 PROTEIN"/>
    <property type="match status" value="1"/>
</dbReference>
<dbReference type="Proteomes" id="UP000571554">
    <property type="component" value="Unassembled WGS sequence"/>
</dbReference>
<dbReference type="InterPro" id="IPR051680">
    <property type="entry name" value="ATP-dep_Glu-Cys_Ligase-2"/>
</dbReference>
<evidence type="ECO:0000313" key="2">
    <source>
        <dbReference type="EMBL" id="MBB6104179.1"/>
    </source>
</evidence>
<comment type="caution">
    <text evidence="2">The sequence shown here is derived from an EMBL/GenBank/DDBJ whole genome shotgun (WGS) entry which is preliminary data.</text>
</comment>
<dbReference type="RefSeq" id="WP_183726191.1">
    <property type="nucleotide sequence ID" value="NZ_JACHBW010000011.1"/>
</dbReference>
<dbReference type="InterPro" id="IPR007296">
    <property type="entry name" value="DUF403"/>
</dbReference>
<gene>
    <name evidence="2" type="ORF">F4827_004038</name>
</gene>
<reference evidence="2 3" key="1">
    <citation type="submission" date="2020-08" db="EMBL/GenBank/DDBJ databases">
        <title>Above-ground endophytic microbial communities from plants in different locations in the United States.</title>
        <authorList>
            <person name="Frank C."/>
        </authorList>
    </citation>
    <scope>NUCLEOTIDE SEQUENCE [LARGE SCALE GENOMIC DNA]</scope>
    <source>
        <strain evidence="2 3">WP4_2_2</strain>
    </source>
</reference>
<accession>A0A7W9TZF5</accession>
<dbReference type="Pfam" id="PF04168">
    <property type="entry name" value="Alpha-E"/>
    <property type="match status" value="1"/>
</dbReference>
<name>A0A7W9TZF5_9BURK</name>
<proteinExistence type="predicted"/>
<organism evidence="2 3">
    <name type="scientific">Paraburkholderia bannensis</name>
    <dbReference type="NCBI Taxonomy" id="765414"/>
    <lineage>
        <taxon>Bacteria</taxon>
        <taxon>Pseudomonadati</taxon>
        <taxon>Pseudomonadota</taxon>
        <taxon>Betaproteobacteria</taxon>
        <taxon>Burkholderiales</taxon>
        <taxon>Burkholderiaceae</taxon>
        <taxon>Paraburkholderia</taxon>
    </lineage>
</organism>
<protein>
    <submittedName>
        <fullName evidence="2">Putative alpha-E superfamily protein</fullName>
    </submittedName>
</protein>
<sequence>MLSRTAEHLFWMTRHTARADHLARLLDACYQRSLLPAPDDAARPAANGWLTILSTVGLADHYRLSHHDIEPREVIAFLAADAANPASIVSSLRFARENARAVRGCLSAELWESLNATWLDLQRLVADNLHVHDPYAFFEWVRQRLHLARGVQLAAPVQNEPAAFLHLGGYIERADHMARTLEAHCETLGTAHGFDYHGANALLRAVCAHDAYREIYRDAIAPARIAALLIQCQEWTGSLAASLEEIRRLSVRLRNGQSAQTERLAQQLCEEVRQAPLEEWFANAQGSSVLRAWLNALIARVNELARRVGRDLVRPAIPEPVAAAA</sequence>
<evidence type="ECO:0000259" key="1">
    <source>
        <dbReference type="Pfam" id="PF04168"/>
    </source>
</evidence>
<keyword evidence="3" id="KW-1185">Reference proteome</keyword>
<evidence type="ECO:0000313" key="3">
    <source>
        <dbReference type="Proteomes" id="UP000571554"/>
    </source>
</evidence>
<dbReference type="PANTHER" id="PTHR34595:SF7">
    <property type="entry name" value="SLL1039 PROTEIN"/>
    <property type="match status" value="1"/>
</dbReference>
<dbReference type="EMBL" id="JACHBW010000011">
    <property type="protein sequence ID" value="MBB6104179.1"/>
    <property type="molecule type" value="Genomic_DNA"/>
</dbReference>
<feature type="domain" description="DUF403" evidence="1">
    <location>
        <begin position="1"/>
        <end position="310"/>
    </location>
</feature>